<feature type="transmembrane region" description="Helical" evidence="1">
    <location>
        <begin position="159"/>
        <end position="179"/>
    </location>
</feature>
<accession>A0ABT3MNZ2</accession>
<dbReference type="Proteomes" id="UP001209854">
    <property type="component" value="Unassembled WGS sequence"/>
</dbReference>
<evidence type="ECO:0000256" key="1">
    <source>
        <dbReference type="SAM" id="Phobius"/>
    </source>
</evidence>
<feature type="transmembrane region" description="Helical" evidence="1">
    <location>
        <begin position="70"/>
        <end position="97"/>
    </location>
</feature>
<name>A0ABT3MNZ2_9GAMM</name>
<sequence>MNSANYEAKELTKEKKLWDIYWASRRLPHSKFNIITTLLVFIALILNSWLSQQPVDETLAFVRSLADSGLSISLSTLGFLLSGFTIFATISQPTLFLRMSEIQNPESGLSYLKHNFFIFLRVFIYYIAFATLCLLVAVLGHSGGLISLLASYSPHPVEVKFALVKISYIVICTSYYFLLMQLKSFVFNIYHAVMTSLRWVAEGYE</sequence>
<organism evidence="2 3">
    <name type="scientific">Endozoicomonas gorgoniicola</name>
    <dbReference type="NCBI Taxonomy" id="1234144"/>
    <lineage>
        <taxon>Bacteria</taxon>
        <taxon>Pseudomonadati</taxon>
        <taxon>Pseudomonadota</taxon>
        <taxon>Gammaproteobacteria</taxon>
        <taxon>Oceanospirillales</taxon>
        <taxon>Endozoicomonadaceae</taxon>
        <taxon>Endozoicomonas</taxon>
    </lineage>
</organism>
<proteinExistence type="predicted"/>
<keyword evidence="3" id="KW-1185">Reference proteome</keyword>
<gene>
    <name evidence="2" type="ORF">NX722_00105</name>
</gene>
<keyword evidence="1" id="KW-0812">Transmembrane</keyword>
<dbReference type="EMBL" id="JAPFCC010000001">
    <property type="protein sequence ID" value="MCW7551088.1"/>
    <property type="molecule type" value="Genomic_DNA"/>
</dbReference>
<reference evidence="2 3" key="1">
    <citation type="submission" date="2022-10" db="EMBL/GenBank/DDBJ databases">
        <title>High-quality genome sequences of two octocoral-associated bacteria, Endozoicomonas euniceicola EF212 and Endozoicomonas gorgoniicola PS125.</title>
        <authorList>
            <person name="Chiou Y.-J."/>
            <person name="Chen Y.-H."/>
        </authorList>
    </citation>
    <scope>NUCLEOTIDE SEQUENCE [LARGE SCALE GENOMIC DNA]</scope>
    <source>
        <strain evidence="2 3">PS125</strain>
    </source>
</reference>
<protein>
    <submittedName>
        <fullName evidence="2">Uncharacterized protein</fullName>
    </submittedName>
</protein>
<evidence type="ECO:0000313" key="3">
    <source>
        <dbReference type="Proteomes" id="UP001209854"/>
    </source>
</evidence>
<feature type="transmembrane region" description="Helical" evidence="1">
    <location>
        <begin position="118"/>
        <end position="139"/>
    </location>
</feature>
<keyword evidence="1" id="KW-0472">Membrane</keyword>
<feature type="transmembrane region" description="Helical" evidence="1">
    <location>
        <begin position="32"/>
        <end position="50"/>
    </location>
</feature>
<comment type="caution">
    <text evidence="2">The sequence shown here is derived from an EMBL/GenBank/DDBJ whole genome shotgun (WGS) entry which is preliminary data.</text>
</comment>
<evidence type="ECO:0000313" key="2">
    <source>
        <dbReference type="EMBL" id="MCW7551088.1"/>
    </source>
</evidence>
<dbReference type="RefSeq" id="WP_262566165.1">
    <property type="nucleotide sequence ID" value="NZ_JAPFCC010000001.1"/>
</dbReference>
<keyword evidence="1" id="KW-1133">Transmembrane helix</keyword>